<feature type="chain" id="PRO_5036205488" evidence="1">
    <location>
        <begin position="26"/>
        <end position="196"/>
    </location>
</feature>
<gene>
    <name evidence="3" type="ORF">FOL46_007929</name>
    <name evidence="2" type="ORF">FOZ61_006807</name>
</gene>
<evidence type="ECO:0000313" key="3">
    <source>
        <dbReference type="EMBL" id="KAF4676051.1"/>
    </source>
</evidence>
<feature type="signal peptide" evidence="1">
    <location>
        <begin position="1"/>
        <end position="25"/>
    </location>
</feature>
<reference evidence="4 5" key="1">
    <citation type="submission" date="2020-04" db="EMBL/GenBank/DDBJ databases">
        <title>Perkinsus olseni comparative genomics.</title>
        <authorList>
            <person name="Bogema D.R."/>
        </authorList>
    </citation>
    <scope>NUCLEOTIDE SEQUENCE [LARGE SCALE GENOMIC DNA]</scope>
    <source>
        <strain evidence="2">ATCC PRA-179</strain>
        <strain evidence="3">ATCC PRA-31</strain>
    </source>
</reference>
<comment type="caution">
    <text evidence="2">The sequence shown here is derived from an EMBL/GenBank/DDBJ whole genome shotgun (WGS) entry which is preliminary data.</text>
</comment>
<dbReference type="AlphaFoldDB" id="A0A7J6MHB1"/>
<dbReference type="EMBL" id="JABANN010000006">
    <property type="protein sequence ID" value="KAF4676051.1"/>
    <property type="molecule type" value="Genomic_DNA"/>
</dbReference>
<accession>A0A7J6MHB1</accession>
<protein>
    <submittedName>
        <fullName evidence="2">Uncharacterized protein</fullName>
    </submittedName>
</protein>
<name>A0A7J6MHB1_PEROL</name>
<dbReference type="Proteomes" id="UP000570595">
    <property type="component" value="Unassembled WGS sequence"/>
</dbReference>
<evidence type="ECO:0000313" key="4">
    <source>
        <dbReference type="Proteomes" id="UP000570595"/>
    </source>
</evidence>
<dbReference type="Proteomes" id="UP000572268">
    <property type="component" value="Unassembled WGS sequence"/>
</dbReference>
<organism evidence="2 4">
    <name type="scientific">Perkinsus olseni</name>
    <name type="common">Perkinsus atlanticus</name>
    <dbReference type="NCBI Taxonomy" id="32597"/>
    <lineage>
        <taxon>Eukaryota</taxon>
        <taxon>Sar</taxon>
        <taxon>Alveolata</taxon>
        <taxon>Perkinsozoa</taxon>
        <taxon>Perkinsea</taxon>
        <taxon>Perkinsida</taxon>
        <taxon>Perkinsidae</taxon>
        <taxon>Perkinsus</taxon>
    </lineage>
</organism>
<keyword evidence="1" id="KW-0732">Signal</keyword>
<evidence type="ECO:0000256" key="1">
    <source>
        <dbReference type="SAM" id="SignalP"/>
    </source>
</evidence>
<dbReference type="OrthoDB" id="10418464at2759"/>
<evidence type="ECO:0000313" key="5">
    <source>
        <dbReference type="Proteomes" id="UP000572268"/>
    </source>
</evidence>
<dbReference type="EMBL" id="JABAHT010000004">
    <property type="protein sequence ID" value="KAF4670989.1"/>
    <property type="molecule type" value="Genomic_DNA"/>
</dbReference>
<sequence>MRSTAAPSSATAAVLGALMLQSAAATNSVDYACHIRADNSTVPTISCCIASKSRGLFDLGEPKWLPRIYSEHAVETDEDGVERYVSSSCIVHPDLKDGKPYMGADNTCGIDWLRDAEHMLSSFSDRKIAVGECIPERFWDLWGKPPGEAFFFKFGSSAWPGEYALFLKFNEEAFILFNETDRVRRRASANLASTSG</sequence>
<evidence type="ECO:0000313" key="2">
    <source>
        <dbReference type="EMBL" id="KAF4670989.1"/>
    </source>
</evidence>
<proteinExistence type="predicted"/>